<evidence type="ECO:0000313" key="8">
    <source>
        <dbReference type="Proteomes" id="UP000663882"/>
    </source>
</evidence>
<evidence type="ECO:0000313" key="6">
    <source>
        <dbReference type="EMBL" id="CAF3779922.1"/>
    </source>
</evidence>
<accession>A0A813WI91</accession>
<protein>
    <submittedName>
        <fullName evidence="1">Uncharacterized protein</fullName>
    </submittedName>
</protein>
<dbReference type="EMBL" id="CAJNOO010000217">
    <property type="protein sequence ID" value="CAF0861760.1"/>
    <property type="molecule type" value="Genomic_DNA"/>
</dbReference>
<evidence type="ECO:0000313" key="5">
    <source>
        <dbReference type="EMBL" id="CAF3756436.1"/>
    </source>
</evidence>
<comment type="caution">
    <text evidence="1">The sequence shown here is derived from an EMBL/GenBank/DDBJ whole genome shotgun (WGS) entry which is preliminary data.</text>
</comment>
<proteinExistence type="predicted"/>
<dbReference type="EMBL" id="CAJOAX010001921">
    <property type="protein sequence ID" value="CAF3756436.1"/>
    <property type="molecule type" value="Genomic_DNA"/>
</dbReference>
<dbReference type="EMBL" id="CAJOBD010001260">
    <property type="protein sequence ID" value="CAF3779922.1"/>
    <property type="molecule type" value="Genomic_DNA"/>
</dbReference>
<evidence type="ECO:0000313" key="4">
    <source>
        <dbReference type="EMBL" id="CAF1160316.1"/>
    </source>
</evidence>
<dbReference type="EMBL" id="CAJNOT010000610">
    <property type="protein sequence ID" value="CAF1034313.1"/>
    <property type="molecule type" value="Genomic_DNA"/>
</dbReference>
<evidence type="ECO:0000313" key="7">
    <source>
        <dbReference type="Proteomes" id="UP000663870"/>
    </source>
</evidence>
<name>A0A813WI91_9BILA</name>
<dbReference type="EMBL" id="CAJNOH010000405">
    <property type="protein sequence ID" value="CAF1030400.1"/>
    <property type="molecule type" value="Genomic_DNA"/>
</dbReference>
<evidence type="ECO:0000313" key="3">
    <source>
        <dbReference type="EMBL" id="CAF1034313.1"/>
    </source>
</evidence>
<organism evidence="1 8">
    <name type="scientific">Rotaria sordida</name>
    <dbReference type="NCBI Taxonomy" id="392033"/>
    <lineage>
        <taxon>Eukaryota</taxon>
        <taxon>Metazoa</taxon>
        <taxon>Spiralia</taxon>
        <taxon>Gnathifera</taxon>
        <taxon>Rotifera</taxon>
        <taxon>Eurotatoria</taxon>
        <taxon>Bdelloidea</taxon>
        <taxon>Philodinida</taxon>
        <taxon>Philodinidae</taxon>
        <taxon>Rotaria</taxon>
    </lineage>
</organism>
<dbReference type="Proteomes" id="UP000663864">
    <property type="component" value="Unassembled WGS sequence"/>
</dbReference>
<dbReference type="Proteomes" id="UP000663836">
    <property type="component" value="Unassembled WGS sequence"/>
</dbReference>
<dbReference type="AlphaFoldDB" id="A0A813WI91"/>
<evidence type="ECO:0000313" key="2">
    <source>
        <dbReference type="EMBL" id="CAF1030400.1"/>
    </source>
</evidence>
<reference evidence="1" key="1">
    <citation type="submission" date="2021-02" db="EMBL/GenBank/DDBJ databases">
        <authorList>
            <person name="Nowell W R."/>
        </authorList>
    </citation>
    <scope>NUCLEOTIDE SEQUENCE</scope>
</reference>
<dbReference type="EMBL" id="CAJNOL010000670">
    <property type="protein sequence ID" value="CAF1160316.1"/>
    <property type="molecule type" value="Genomic_DNA"/>
</dbReference>
<sequence length="92" mass="10907">MTLSTIDSSFNHLQSIILNRISTFKFSQLRLLNVTIECFDKSYLNSKRWKTLNVEHIPYLIKFILSYMDYIDGDDDDFEINDQHALINHFTS</sequence>
<dbReference type="Proteomes" id="UP000663854">
    <property type="component" value="Unassembled WGS sequence"/>
</dbReference>
<gene>
    <name evidence="6" type="ORF">JBS370_LOCUS14171</name>
    <name evidence="4" type="ORF">JXQ802_LOCUS22223</name>
    <name evidence="5" type="ORF">OTI717_LOCUS15872</name>
    <name evidence="2" type="ORF">PYM288_LOCUS16105</name>
    <name evidence="1" type="ORF">RFH988_LOCUS7007</name>
    <name evidence="3" type="ORF">ZHD862_LOCUS14210</name>
</gene>
<evidence type="ECO:0000313" key="1">
    <source>
        <dbReference type="EMBL" id="CAF0861760.1"/>
    </source>
</evidence>
<dbReference type="Proteomes" id="UP000663870">
    <property type="component" value="Unassembled WGS sequence"/>
</dbReference>
<keyword evidence="7" id="KW-1185">Reference proteome</keyword>
<dbReference type="Proteomes" id="UP000663823">
    <property type="component" value="Unassembled WGS sequence"/>
</dbReference>
<dbReference type="Proteomes" id="UP000663882">
    <property type="component" value="Unassembled WGS sequence"/>
</dbReference>